<proteinExistence type="predicted"/>
<accession>A0ABX8MJW2</accession>
<reference evidence="1" key="1">
    <citation type="submission" date="2021-06" db="EMBL/GenBank/DDBJ databases">
        <title>Updating the genus Pseudomonas: Description of 43 new species and partition of the Pseudomonas putida group.</title>
        <authorList>
            <person name="Girard L."/>
            <person name="Lood C."/>
            <person name="Vandamme P."/>
            <person name="Rokni-Zadeh H."/>
            <person name="van Noort V."/>
            <person name="Hofte M."/>
            <person name="Lavigne R."/>
            <person name="De Mot R."/>
        </authorList>
    </citation>
    <scope>NUCLEOTIDE SEQUENCE</scope>
    <source>
        <strain evidence="1">CMR12a</strain>
    </source>
</reference>
<dbReference type="Proteomes" id="UP000693952">
    <property type="component" value="Chromosome"/>
</dbReference>
<protein>
    <submittedName>
        <fullName evidence="1">HEAT repeat domain-containing protein</fullName>
    </submittedName>
</protein>
<evidence type="ECO:0000313" key="1">
    <source>
        <dbReference type="EMBL" id="QXH39634.1"/>
    </source>
</evidence>
<dbReference type="EMBL" id="CP077074">
    <property type="protein sequence ID" value="QXH39634.1"/>
    <property type="molecule type" value="Genomic_DNA"/>
</dbReference>
<dbReference type="RefSeq" id="WP_124347511.1">
    <property type="nucleotide sequence ID" value="NZ_CP027706.1"/>
</dbReference>
<name>A0ABX8MJW2_9PSED</name>
<sequence>MNRDVPQDPFEQLQYWIGDSQASNWNEYITEQVGRGVLRVFTPEQWQRLEAILLSQPEYWQQRCTVSLGELRSPVAIDLLKRLLADSTYLDVRILAIYELDWAETAIERRYAPCIQQVMDGLAEDQIEPELHRLLAKAQAATC</sequence>
<organism evidence="1 2">
    <name type="scientific">Pseudomonas sessilinigenes</name>
    <dbReference type="NCBI Taxonomy" id="658629"/>
    <lineage>
        <taxon>Bacteria</taxon>
        <taxon>Pseudomonadati</taxon>
        <taxon>Pseudomonadota</taxon>
        <taxon>Gammaproteobacteria</taxon>
        <taxon>Pseudomonadales</taxon>
        <taxon>Pseudomonadaceae</taxon>
        <taxon>Pseudomonas</taxon>
    </lineage>
</organism>
<keyword evidence="2" id="KW-1185">Reference proteome</keyword>
<gene>
    <name evidence="1" type="ORF">KSS89_25960</name>
</gene>
<evidence type="ECO:0000313" key="2">
    <source>
        <dbReference type="Proteomes" id="UP000693952"/>
    </source>
</evidence>